<dbReference type="SUPFAM" id="SSF53067">
    <property type="entry name" value="Actin-like ATPase domain"/>
    <property type="match status" value="1"/>
</dbReference>
<comment type="similarity">
    <text evidence="1">Belongs to the ROK (NagC/XylR) family.</text>
</comment>
<gene>
    <name evidence="2" type="ORF">DL346_04520</name>
</gene>
<accession>A0A328U8I4</accession>
<dbReference type="PANTHER" id="PTHR18964">
    <property type="entry name" value="ROK (REPRESSOR, ORF, KINASE) FAMILY"/>
    <property type="match status" value="1"/>
</dbReference>
<dbReference type="PANTHER" id="PTHR18964:SF149">
    <property type="entry name" value="BIFUNCTIONAL UDP-N-ACETYLGLUCOSAMINE 2-EPIMERASE_N-ACETYLMANNOSAMINE KINASE"/>
    <property type="match status" value="1"/>
</dbReference>
<dbReference type="Pfam" id="PF00480">
    <property type="entry name" value="ROK"/>
    <property type="match status" value="1"/>
</dbReference>
<evidence type="ECO:0000313" key="3">
    <source>
        <dbReference type="Proteomes" id="UP000249260"/>
    </source>
</evidence>
<dbReference type="EMBL" id="QLUW01000001">
    <property type="protein sequence ID" value="RAP77731.1"/>
    <property type="molecule type" value="Genomic_DNA"/>
</dbReference>
<dbReference type="OrthoDB" id="9795247at2"/>
<protein>
    <submittedName>
        <fullName evidence="2">ROK family protein</fullName>
    </submittedName>
</protein>
<dbReference type="Gene3D" id="3.30.420.40">
    <property type="match status" value="2"/>
</dbReference>
<proteinExistence type="inferred from homology"/>
<comment type="caution">
    <text evidence="2">The sequence shown here is derived from an EMBL/GenBank/DDBJ whole genome shotgun (WGS) entry which is preliminary data.</text>
</comment>
<name>A0A328U8I4_9BACL</name>
<evidence type="ECO:0000313" key="2">
    <source>
        <dbReference type="EMBL" id="RAP77731.1"/>
    </source>
</evidence>
<dbReference type="CDD" id="cd24068">
    <property type="entry name" value="ASKHA_NBD_ROK_FnNanK-like"/>
    <property type="match status" value="1"/>
</dbReference>
<keyword evidence="3" id="KW-1185">Reference proteome</keyword>
<dbReference type="InterPro" id="IPR043129">
    <property type="entry name" value="ATPase_NBD"/>
</dbReference>
<organism evidence="2 3">
    <name type="scientific">Paenibacillus montanisoli</name>
    <dbReference type="NCBI Taxonomy" id="2081970"/>
    <lineage>
        <taxon>Bacteria</taxon>
        <taxon>Bacillati</taxon>
        <taxon>Bacillota</taxon>
        <taxon>Bacilli</taxon>
        <taxon>Bacillales</taxon>
        <taxon>Paenibacillaceae</taxon>
        <taxon>Paenibacillus</taxon>
    </lineage>
</organism>
<evidence type="ECO:0000256" key="1">
    <source>
        <dbReference type="ARBA" id="ARBA00006479"/>
    </source>
</evidence>
<reference evidence="2 3" key="1">
    <citation type="submission" date="2018-06" db="EMBL/GenBank/DDBJ databases">
        <title>Paenibacillus montanisoli sp. nov., isolated from mountain area soil.</title>
        <authorList>
            <person name="Wu M."/>
        </authorList>
    </citation>
    <scope>NUCLEOTIDE SEQUENCE [LARGE SCALE GENOMIC DNA]</scope>
    <source>
        <strain evidence="2 3">RA17</strain>
    </source>
</reference>
<sequence>MAYGGRGSASMGEVIGIDLGGTKIKAGIMDEQGNLLRKLDMRTPIELGRAGILAALEQLIQSLRNETGARIEAVGIGSAGQIDRCRGTVTFATELLPGWTGTNIKELLQQACGIPVFVENDAKTAALGERWLGAVRDLAHYMFLTLGTGIGGAMIHEGKLLTTPSGGAGNVGHMVLHAQGFSCNCGGRGCFEQYASGTALDASANRIDPRWDSRVLMEKLSVKDERAEHVILRFADDLSAGLVSLHNIYEPQVFVLGGGVMDSYPLWKPYLESSIRKRTRHPIIIVPASLGNDAGMIGAARLAFDEMAL</sequence>
<dbReference type="AlphaFoldDB" id="A0A328U8I4"/>
<dbReference type="InterPro" id="IPR000600">
    <property type="entry name" value="ROK"/>
</dbReference>
<dbReference type="Proteomes" id="UP000249260">
    <property type="component" value="Unassembled WGS sequence"/>
</dbReference>